<feature type="compositionally biased region" description="Low complexity" evidence="1">
    <location>
        <begin position="229"/>
        <end position="241"/>
    </location>
</feature>
<organism evidence="2 3">
    <name type="scientific">Magallana gigas</name>
    <name type="common">Pacific oyster</name>
    <name type="synonym">Crassostrea gigas</name>
    <dbReference type="NCBI Taxonomy" id="29159"/>
    <lineage>
        <taxon>Eukaryota</taxon>
        <taxon>Metazoa</taxon>
        <taxon>Spiralia</taxon>
        <taxon>Lophotrochozoa</taxon>
        <taxon>Mollusca</taxon>
        <taxon>Bivalvia</taxon>
        <taxon>Autobranchia</taxon>
        <taxon>Pteriomorphia</taxon>
        <taxon>Ostreida</taxon>
        <taxon>Ostreoidea</taxon>
        <taxon>Ostreidae</taxon>
        <taxon>Magallana</taxon>
    </lineage>
</organism>
<name>A0A8W8JLU3_MAGGI</name>
<feature type="compositionally biased region" description="Basic residues" evidence="1">
    <location>
        <begin position="196"/>
        <end position="206"/>
    </location>
</feature>
<evidence type="ECO:0000256" key="1">
    <source>
        <dbReference type="SAM" id="MobiDB-lite"/>
    </source>
</evidence>
<dbReference type="PANTHER" id="PTHR37948">
    <property type="entry name" value="ZGC:113208"/>
    <property type="match status" value="1"/>
</dbReference>
<evidence type="ECO:0000313" key="3">
    <source>
        <dbReference type="Proteomes" id="UP000005408"/>
    </source>
</evidence>
<dbReference type="PANTHER" id="PTHR37948:SF1">
    <property type="entry name" value="BLL5189 PROTEIN"/>
    <property type="match status" value="1"/>
</dbReference>
<keyword evidence="3" id="KW-1185">Reference proteome</keyword>
<reference evidence="2" key="1">
    <citation type="submission" date="2022-08" db="UniProtKB">
        <authorList>
            <consortium name="EnsemblMetazoa"/>
        </authorList>
    </citation>
    <scope>IDENTIFICATION</scope>
    <source>
        <strain evidence="2">05x7-T-G4-1.051#20</strain>
    </source>
</reference>
<sequence>MEKAGFEARLRSLLVDYLSSTNTRTMTPVRKHILQLVMFLYGEENLDQLGRFSYYKNKEVADQQRKYVLFGFLFMEALKKNTVTETDLTTLQRMWGQHLLSLVNNEMTKTAERYERILHNSKETTFNIKRFQRHLERTKASEPNTESLSIGHVRKIKSERNSILKNMPKRKSTEVGKSPSSATKRQKTASSVETKSKKKSPRKITTPRKSASINTTSPKEVVKKKASPKKSASTRKTSSKAAKGKKTSAKTDDDDDDETDGKVSSSKQKKTYPKLVDPATNKETVGQIKYSAKEPTRNKKGELVFPDFPEFHPNMTPKEVLQAGSFGGTYFRPIYSSVTGKQYKDEAFLELPKDWTEGLNIKKKVTSSKYDEAVNTYKVKCGGSLEMWEESGWINKQDPYGWFQWYCRFYRGRRSADDERQVGRWLRCAGPTGRWKNNLIMKCYRGGAQYNDPNISPVVRQTLQHWGYRLTEDDYQAKVKQLKRKRVV</sequence>
<feature type="compositionally biased region" description="Polar residues" evidence="1">
    <location>
        <begin position="178"/>
        <end position="193"/>
    </location>
</feature>
<evidence type="ECO:0000313" key="2">
    <source>
        <dbReference type="EnsemblMetazoa" id="G19406.1:cds"/>
    </source>
</evidence>
<proteinExistence type="predicted"/>
<dbReference type="Proteomes" id="UP000005408">
    <property type="component" value="Unassembled WGS sequence"/>
</dbReference>
<dbReference type="EnsemblMetazoa" id="G19406.1">
    <property type="protein sequence ID" value="G19406.1:cds"/>
    <property type="gene ID" value="G19406"/>
</dbReference>
<feature type="region of interest" description="Disordered" evidence="1">
    <location>
        <begin position="137"/>
        <end position="276"/>
    </location>
</feature>
<dbReference type="AlphaFoldDB" id="A0A8W8JLU3"/>
<feature type="compositionally biased region" description="Polar residues" evidence="1">
    <location>
        <begin position="207"/>
        <end position="216"/>
    </location>
</feature>
<accession>A0A8W8JLU3</accession>
<protein>
    <submittedName>
        <fullName evidence="2">Uncharacterized protein</fullName>
    </submittedName>
</protein>